<feature type="compositionally biased region" description="Basic residues" evidence="7">
    <location>
        <begin position="25"/>
        <end position="36"/>
    </location>
</feature>
<feature type="domain" description="TEA" evidence="8">
    <location>
        <begin position="57"/>
        <end position="143"/>
    </location>
</feature>
<keyword evidence="10" id="KW-1185">Reference proteome</keyword>
<dbReference type="PANTHER" id="PTHR11834">
    <property type="entry name" value="TRANSCRIPTIONAL ENHANCER FACTOR TEF RELATED"/>
    <property type="match status" value="1"/>
</dbReference>
<dbReference type="GO" id="GO:0000981">
    <property type="term" value="F:DNA-binding transcription factor activity, RNA polymerase II-specific"/>
    <property type="evidence" value="ECO:0007669"/>
    <property type="project" value="TreeGrafter"/>
</dbReference>
<evidence type="ECO:0000256" key="1">
    <source>
        <dbReference type="ARBA" id="ARBA00004123"/>
    </source>
</evidence>
<dbReference type="GO" id="GO:0005634">
    <property type="term" value="C:nucleus"/>
    <property type="evidence" value="ECO:0007669"/>
    <property type="project" value="UniProtKB-SubCell"/>
</dbReference>
<evidence type="ECO:0000313" key="9">
    <source>
        <dbReference type="EMBL" id="PSS12722.1"/>
    </source>
</evidence>
<keyword evidence="4" id="KW-0804">Transcription</keyword>
<dbReference type="InterPro" id="IPR038096">
    <property type="entry name" value="TEA/ATTS_sf"/>
</dbReference>
<sequence>MYSIPTVPSQPPRQLLQGTLEQRRQNTRRRRHHRYTRNPIVDSPQYQAYRARQGRDGNQEDAKWPEILEIAFLDALIEIPAMGRRKFTYKGKPHGRNELIKEYLWIAYLQSLAPGQRPDPSMARDRKQVSSHIQVLKGFLKDHPAYDRLFPCNKGPKNGFEDSFKNDPCLKALSEGRLPSIRYEQFENLNQALINPQQASMKPAVFWLLIASTRTQEEYGDLCEKEVVAHRYSRLTSQLHRGDLDGISNWRQRFPYLEPLYSTGELNCDLIHMDVSLDLMGTHAPEGADLVTRSEVSIPGRNYERCEWQTLTCLVKPSELHRDPNMDSSLKARLTAADIMSVSDVETRLKVRFPAEDWANIFTRLTDLQLKYEERQRSQSFGGDNLVGSTRPARDFVDQISMYQEVQSRSGPDMPFTRRAIILWTFCVARPGEGGQTTWRYLNPTPSRRSCMSPSPHPSQILSAVMHENFNAWVDNPLHLQHQNVVDPFLQGPATPANTAGLQPSFAGHDYGYHHQQFDMPAENLSFESTTIDSESTLVDSNAAANIDSFISGATVSIGDYDHNSPHWDVPHTESFDHDPGWANYAISSNTPHLEWTPEMRDHAWPDTSDPKHDNWVEDIDINHDWTDDSTVKQGRNYVEQSANKLSPWIDHSDSGIKDTYSVANDVHPPQLTAGAIDAKEQSWVSGDTGFDFNHLAESLKS</sequence>
<keyword evidence="3" id="KW-0805">Transcription regulation</keyword>
<dbReference type="EMBL" id="KZ679015">
    <property type="protein sequence ID" value="PSS12722.1"/>
    <property type="molecule type" value="Genomic_DNA"/>
</dbReference>
<dbReference type="InterPro" id="IPR000818">
    <property type="entry name" value="TEA/ATTS_dom"/>
</dbReference>
<dbReference type="Pfam" id="PF01285">
    <property type="entry name" value="TEA"/>
    <property type="match status" value="1"/>
</dbReference>
<dbReference type="OrthoDB" id="10006572at2759"/>
<proteinExistence type="inferred from homology"/>
<gene>
    <name evidence="9" type="ORF">M430DRAFT_107112</name>
</gene>
<name>A0A2T3AVP7_AMORE</name>
<keyword evidence="5" id="KW-0539">Nucleus</keyword>
<dbReference type="InterPro" id="IPR050937">
    <property type="entry name" value="TEC1_TEAD_TF"/>
</dbReference>
<dbReference type="Proteomes" id="UP000241818">
    <property type="component" value="Unassembled WGS sequence"/>
</dbReference>
<dbReference type="RefSeq" id="XP_024718720.1">
    <property type="nucleotide sequence ID" value="XM_024861137.1"/>
</dbReference>
<dbReference type="PANTHER" id="PTHR11834:SF0">
    <property type="entry name" value="PROTEIN SCALLOPED"/>
    <property type="match status" value="1"/>
</dbReference>
<evidence type="ECO:0000256" key="3">
    <source>
        <dbReference type="ARBA" id="ARBA00023015"/>
    </source>
</evidence>
<dbReference type="AlphaFoldDB" id="A0A2T3AVP7"/>
<accession>A0A2T3AVP7</accession>
<evidence type="ECO:0000256" key="4">
    <source>
        <dbReference type="ARBA" id="ARBA00023163"/>
    </source>
</evidence>
<comment type="subcellular location">
    <subcellularLocation>
        <location evidence="1">Nucleus</location>
    </subcellularLocation>
</comment>
<evidence type="ECO:0000259" key="8">
    <source>
        <dbReference type="PROSITE" id="PS51088"/>
    </source>
</evidence>
<evidence type="ECO:0000256" key="6">
    <source>
        <dbReference type="PROSITE-ProRule" id="PRU00505"/>
    </source>
</evidence>
<dbReference type="GO" id="GO:0005667">
    <property type="term" value="C:transcription regulator complex"/>
    <property type="evidence" value="ECO:0007669"/>
    <property type="project" value="TreeGrafter"/>
</dbReference>
<feature type="region of interest" description="Disordered" evidence="7">
    <location>
        <begin position="22"/>
        <end position="60"/>
    </location>
</feature>
<organism evidence="9 10">
    <name type="scientific">Amorphotheca resinae ATCC 22711</name>
    <dbReference type="NCBI Taxonomy" id="857342"/>
    <lineage>
        <taxon>Eukaryota</taxon>
        <taxon>Fungi</taxon>
        <taxon>Dikarya</taxon>
        <taxon>Ascomycota</taxon>
        <taxon>Pezizomycotina</taxon>
        <taxon>Leotiomycetes</taxon>
        <taxon>Helotiales</taxon>
        <taxon>Amorphothecaceae</taxon>
        <taxon>Amorphotheca</taxon>
    </lineage>
</organism>
<dbReference type="Gene3D" id="6.10.20.40">
    <property type="entry name" value="TEA/ATTS domain"/>
    <property type="match status" value="1"/>
</dbReference>
<reference evidence="9 10" key="1">
    <citation type="journal article" date="2018" name="New Phytol.">
        <title>Comparative genomics and transcriptomics depict ericoid mycorrhizal fungi as versatile saprotrophs and plant mutualists.</title>
        <authorList>
            <person name="Martino E."/>
            <person name="Morin E."/>
            <person name="Grelet G.A."/>
            <person name="Kuo A."/>
            <person name="Kohler A."/>
            <person name="Daghino S."/>
            <person name="Barry K.W."/>
            <person name="Cichocki N."/>
            <person name="Clum A."/>
            <person name="Dockter R.B."/>
            <person name="Hainaut M."/>
            <person name="Kuo R.C."/>
            <person name="LaButti K."/>
            <person name="Lindahl B.D."/>
            <person name="Lindquist E.A."/>
            <person name="Lipzen A."/>
            <person name="Khouja H.R."/>
            <person name="Magnuson J."/>
            <person name="Murat C."/>
            <person name="Ohm R.A."/>
            <person name="Singer S.W."/>
            <person name="Spatafora J.W."/>
            <person name="Wang M."/>
            <person name="Veneault-Fourrey C."/>
            <person name="Henrissat B."/>
            <person name="Grigoriev I.V."/>
            <person name="Martin F.M."/>
            <person name="Perotto S."/>
        </authorList>
    </citation>
    <scope>NUCLEOTIDE SEQUENCE [LARGE SCALE GENOMIC DNA]</scope>
    <source>
        <strain evidence="9 10">ATCC 22711</strain>
    </source>
</reference>
<evidence type="ECO:0000256" key="2">
    <source>
        <dbReference type="ARBA" id="ARBA00008421"/>
    </source>
</evidence>
<evidence type="ECO:0000256" key="5">
    <source>
        <dbReference type="ARBA" id="ARBA00023242"/>
    </source>
</evidence>
<dbReference type="PROSITE" id="PS51088">
    <property type="entry name" value="TEA_2"/>
    <property type="match status" value="1"/>
</dbReference>
<dbReference type="GO" id="GO:0000978">
    <property type="term" value="F:RNA polymerase II cis-regulatory region sequence-specific DNA binding"/>
    <property type="evidence" value="ECO:0007669"/>
    <property type="project" value="TreeGrafter"/>
</dbReference>
<dbReference type="GeneID" id="36569218"/>
<evidence type="ECO:0000256" key="7">
    <source>
        <dbReference type="SAM" id="MobiDB-lite"/>
    </source>
</evidence>
<protein>
    <recommendedName>
        <fullName evidence="8">TEA domain-containing protein</fullName>
    </recommendedName>
</protein>
<comment type="similarity">
    <text evidence="2">Belongs to the TEC1 family.</text>
</comment>
<dbReference type="SMART" id="SM00426">
    <property type="entry name" value="TEA"/>
    <property type="match status" value="1"/>
</dbReference>
<dbReference type="InParanoid" id="A0A2T3AVP7"/>
<feature type="DNA-binding region" description="TEA" evidence="6">
    <location>
        <begin position="57"/>
        <end position="143"/>
    </location>
</feature>
<dbReference type="STRING" id="857342.A0A2T3AVP7"/>
<evidence type="ECO:0000313" key="10">
    <source>
        <dbReference type="Proteomes" id="UP000241818"/>
    </source>
</evidence>